<dbReference type="Gene3D" id="4.10.280.10">
    <property type="entry name" value="Helix-loop-helix DNA-binding domain"/>
    <property type="match status" value="1"/>
</dbReference>
<protein>
    <recommendedName>
        <fullName evidence="2">BHLH domain-containing protein</fullName>
    </recommendedName>
</protein>
<name>A0A1Z5KAN4_FISSO</name>
<evidence type="ECO:0000259" key="2">
    <source>
        <dbReference type="PROSITE" id="PS50888"/>
    </source>
</evidence>
<sequence length="460" mass="50758">MASRENSGGDQGGGAPEQRFPYQGDFAPVPQGNQASDSNSGLNPFLQGAMNNTSDAQQQQLMLQQAIQVSLQSFINASMATNSLGISNMSAPTLPIAVPQLQQINTHQFQQPQSHLNQTGNSQQDSGFVSQNQQPHPPSQISFSGYPMFQTAHPILSTNSSITSRETSRKRKAAESVPAKEFSIDDSTPRSMDKDEFDRLSPSSKRRYERNLKEQQRSHQISQQIKQLRDVLTEANVSFKSNKFSILVSVSEYIQQLQSQAIMLDADYQRLVQTIRQTQEASVAGDEALAPSSMSAAGVSSEDSQSRSSNFNSGQKDLYYSYNCPSLNDDGPLTQSIDYEQIFLHCPYPWALASLDGRLLCCNPKFAESVGATNHAQLVQQSLFLFIQNHQEIFEAMADLLKRSKFTADSEGETIQEPQLLFWCGSLVSTQDQRLDVNITLAPLEDGNPGYFNLSVSTVG</sequence>
<accession>A0A1Z5KAN4</accession>
<feature type="compositionally biased region" description="Polar residues" evidence="1">
    <location>
        <begin position="156"/>
        <end position="165"/>
    </location>
</feature>
<comment type="caution">
    <text evidence="3">The sequence shown here is derived from an EMBL/GenBank/DDBJ whole genome shotgun (WGS) entry which is preliminary data.</text>
</comment>
<feature type="compositionally biased region" description="Polar residues" evidence="1">
    <location>
        <begin position="107"/>
        <end position="143"/>
    </location>
</feature>
<evidence type="ECO:0000313" key="3">
    <source>
        <dbReference type="EMBL" id="GAX22998.1"/>
    </source>
</evidence>
<evidence type="ECO:0000313" key="4">
    <source>
        <dbReference type="Proteomes" id="UP000198406"/>
    </source>
</evidence>
<dbReference type="SMART" id="SM00353">
    <property type="entry name" value="HLH"/>
    <property type="match status" value="1"/>
</dbReference>
<dbReference type="EMBL" id="BDSP01000193">
    <property type="protein sequence ID" value="GAX22998.1"/>
    <property type="molecule type" value="Genomic_DNA"/>
</dbReference>
<organism evidence="3 4">
    <name type="scientific">Fistulifera solaris</name>
    <name type="common">Oleaginous diatom</name>
    <dbReference type="NCBI Taxonomy" id="1519565"/>
    <lineage>
        <taxon>Eukaryota</taxon>
        <taxon>Sar</taxon>
        <taxon>Stramenopiles</taxon>
        <taxon>Ochrophyta</taxon>
        <taxon>Bacillariophyta</taxon>
        <taxon>Bacillariophyceae</taxon>
        <taxon>Bacillariophycidae</taxon>
        <taxon>Naviculales</taxon>
        <taxon>Naviculaceae</taxon>
        <taxon>Fistulifera</taxon>
    </lineage>
</organism>
<reference evidence="3 4" key="1">
    <citation type="journal article" date="2015" name="Plant Cell">
        <title>Oil accumulation by the oleaginous diatom Fistulifera solaris as revealed by the genome and transcriptome.</title>
        <authorList>
            <person name="Tanaka T."/>
            <person name="Maeda Y."/>
            <person name="Veluchamy A."/>
            <person name="Tanaka M."/>
            <person name="Abida H."/>
            <person name="Marechal E."/>
            <person name="Bowler C."/>
            <person name="Muto M."/>
            <person name="Sunaga Y."/>
            <person name="Tanaka M."/>
            <person name="Yoshino T."/>
            <person name="Taniguchi T."/>
            <person name="Fukuda Y."/>
            <person name="Nemoto M."/>
            <person name="Matsumoto M."/>
            <person name="Wong P.S."/>
            <person name="Aburatani S."/>
            <person name="Fujibuchi W."/>
        </authorList>
    </citation>
    <scope>NUCLEOTIDE SEQUENCE [LARGE SCALE GENOMIC DNA]</scope>
    <source>
        <strain evidence="3 4">JPCC DA0580</strain>
    </source>
</reference>
<dbReference type="SUPFAM" id="SSF47459">
    <property type="entry name" value="HLH, helix-loop-helix DNA-binding domain"/>
    <property type="match status" value="1"/>
</dbReference>
<dbReference type="CDD" id="cd00083">
    <property type="entry name" value="bHLH_SF"/>
    <property type="match status" value="1"/>
</dbReference>
<dbReference type="Gene3D" id="3.30.450.20">
    <property type="entry name" value="PAS domain"/>
    <property type="match status" value="1"/>
</dbReference>
<gene>
    <name evidence="3" type="ORF">FisN_15Hh105</name>
</gene>
<feature type="compositionally biased region" description="Polar residues" evidence="1">
    <location>
        <begin position="31"/>
        <end position="42"/>
    </location>
</feature>
<evidence type="ECO:0000256" key="1">
    <source>
        <dbReference type="SAM" id="MobiDB-lite"/>
    </source>
</evidence>
<feature type="domain" description="BHLH" evidence="2">
    <location>
        <begin position="205"/>
        <end position="257"/>
    </location>
</feature>
<dbReference type="GO" id="GO:0046983">
    <property type="term" value="F:protein dimerization activity"/>
    <property type="evidence" value="ECO:0007669"/>
    <property type="project" value="InterPro"/>
</dbReference>
<feature type="region of interest" description="Disordered" evidence="1">
    <location>
        <begin position="107"/>
        <end position="204"/>
    </location>
</feature>
<dbReference type="Pfam" id="PF00010">
    <property type="entry name" value="HLH"/>
    <property type="match status" value="1"/>
</dbReference>
<dbReference type="PROSITE" id="PS50888">
    <property type="entry name" value="BHLH"/>
    <property type="match status" value="1"/>
</dbReference>
<dbReference type="InParanoid" id="A0A1Z5KAN4"/>
<proteinExistence type="predicted"/>
<dbReference type="InterPro" id="IPR011598">
    <property type="entry name" value="bHLH_dom"/>
</dbReference>
<dbReference type="AlphaFoldDB" id="A0A1Z5KAN4"/>
<dbReference type="OrthoDB" id="206680at2759"/>
<dbReference type="InterPro" id="IPR036638">
    <property type="entry name" value="HLH_DNA-bd_sf"/>
</dbReference>
<dbReference type="Proteomes" id="UP000198406">
    <property type="component" value="Unassembled WGS sequence"/>
</dbReference>
<feature type="region of interest" description="Disordered" evidence="1">
    <location>
        <begin position="1"/>
        <end position="44"/>
    </location>
</feature>
<feature type="compositionally biased region" description="Basic and acidic residues" evidence="1">
    <location>
        <begin position="187"/>
        <end position="199"/>
    </location>
</feature>
<keyword evidence="4" id="KW-1185">Reference proteome</keyword>